<dbReference type="InterPro" id="IPR011050">
    <property type="entry name" value="Pectin_lyase_fold/virulence"/>
</dbReference>
<dbReference type="Pfam" id="PF13229">
    <property type="entry name" value="Beta_helix"/>
    <property type="match status" value="1"/>
</dbReference>
<dbReference type="OrthoDB" id="9805017at2"/>
<dbReference type="Proteomes" id="UP000009309">
    <property type="component" value="Unassembled WGS sequence"/>
</dbReference>
<accession>I2GQ08</accession>
<dbReference type="STRING" id="1185876.BN8_05287"/>
<dbReference type="InterPro" id="IPR059226">
    <property type="entry name" value="Choice_anch_Q_dom"/>
</dbReference>
<gene>
    <name evidence="2" type="ORF">BN8_05287</name>
</gene>
<organism evidence="2 3">
    <name type="scientific">Fibrisoma limi BUZ 3</name>
    <dbReference type="NCBI Taxonomy" id="1185876"/>
    <lineage>
        <taxon>Bacteria</taxon>
        <taxon>Pseudomonadati</taxon>
        <taxon>Bacteroidota</taxon>
        <taxon>Cytophagia</taxon>
        <taxon>Cytophagales</taxon>
        <taxon>Spirosomataceae</taxon>
        <taxon>Fibrisoma</taxon>
    </lineage>
</organism>
<comment type="caution">
    <text evidence="2">The sequence shown here is derived from an EMBL/GenBank/DDBJ whole genome shotgun (WGS) entry which is preliminary data.</text>
</comment>
<dbReference type="AlphaFoldDB" id="I2GQ08"/>
<dbReference type="InterPro" id="IPR006626">
    <property type="entry name" value="PbH1"/>
</dbReference>
<sequence length="580" mass="62483">MKGQIWWVGIWLLGAGWAVSVQAQSKKCPCDYLIKTSGTYYAKQVNAPAGSTICIQAGQYESLKFYNFAGEADKPLTFINYGGPVVIKSTGKESALDFYNCRNIKLSGGGKPGVKYGITAQTTYQDVSAMHIHDKSTEFEVEFVEIAGAGFAGIMAKTDPSCSDSTAWRGNFTMTNLHIHDNYIHDVKGEGMYIGNSFWGSGQERTCNGVKMRLFPHNITNLHVHHNLVERTGAEGIQIGCAPAFNVHHNVVRSTGIDPFTPDQDNGVQIGGGADGQLHHNYLQDAHDIGLIIVGHLGDMTVANNVVINSGGVAVFCDERTGSLPNSNIRFINNTFVNSGEDGFRLYNETQKNVLVNNVIANINTQNSKSPYKAVSFGQNATAEQTGNMITQDVATLRFADHAKGDFKLLNNSPLIDKGTDVSSMGVVSDLADRLRPQGAGYDVGAYEFGELLAPVVPGAEGCETTLTRIGYVTLQPGVQAPPLPPVEVITGVEEPVAPIKLALSPVPCPDRLQITVGPGVEIRRVAIYSLTGQEVNQWRFAAREATGQCEIVVSPYASGLYTVRVTTSVGMGTGRFVKQ</sequence>
<name>I2GQ08_9BACT</name>
<keyword evidence="3" id="KW-1185">Reference proteome</keyword>
<dbReference type="SUPFAM" id="SSF51126">
    <property type="entry name" value="Pectin lyase-like"/>
    <property type="match status" value="1"/>
</dbReference>
<dbReference type="NCBIfam" id="NF041518">
    <property type="entry name" value="choice_anch_Q"/>
    <property type="match status" value="1"/>
</dbReference>
<evidence type="ECO:0000259" key="1">
    <source>
        <dbReference type="Pfam" id="PF13229"/>
    </source>
</evidence>
<dbReference type="RefSeq" id="WP_009284551.1">
    <property type="nucleotide sequence ID" value="NZ_CAIT01000009.1"/>
</dbReference>
<feature type="domain" description="Right handed beta helix" evidence="1">
    <location>
        <begin position="263"/>
        <end position="364"/>
    </location>
</feature>
<dbReference type="EMBL" id="CAIT01000009">
    <property type="protein sequence ID" value="CCH55986.1"/>
    <property type="molecule type" value="Genomic_DNA"/>
</dbReference>
<dbReference type="Gene3D" id="2.160.20.10">
    <property type="entry name" value="Single-stranded right-handed beta-helix, Pectin lyase-like"/>
    <property type="match status" value="1"/>
</dbReference>
<evidence type="ECO:0000313" key="3">
    <source>
        <dbReference type="Proteomes" id="UP000009309"/>
    </source>
</evidence>
<dbReference type="SMART" id="SM00710">
    <property type="entry name" value="PbH1"/>
    <property type="match status" value="7"/>
</dbReference>
<reference evidence="2 3" key="1">
    <citation type="journal article" date="2012" name="J. Bacteriol.">
        <title>Genome Sequence of the Filamentous Bacterium Fibrisoma limi BUZ 3T.</title>
        <authorList>
            <person name="Filippini M."/>
            <person name="Qi W."/>
            <person name="Jaenicke S."/>
            <person name="Goesmann A."/>
            <person name="Smits T.H."/>
            <person name="Bagheri H.C."/>
        </authorList>
    </citation>
    <scope>NUCLEOTIDE SEQUENCE [LARGE SCALE GENOMIC DNA]</scope>
    <source>
        <strain evidence="3">BUZ 3T</strain>
    </source>
</reference>
<dbReference type="eggNOG" id="COG4099">
    <property type="taxonomic scope" value="Bacteria"/>
</dbReference>
<dbReference type="InterPro" id="IPR012334">
    <property type="entry name" value="Pectin_lyas_fold"/>
</dbReference>
<proteinExistence type="predicted"/>
<evidence type="ECO:0000313" key="2">
    <source>
        <dbReference type="EMBL" id="CCH55986.1"/>
    </source>
</evidence>
<dbReference type="InterPro" id="IPR039448">
    <property type="entry name" value="Beta_helix"/>
</dbReference>
<protein>
    <recommendedName>
        <fullName evidence="1">Right handed beta helix domain-containing protein</fullName>
    </recommendedName>
</protein>